<dbReference type="InterPro" id="IPR019270">
    <property type="entry name" value="DUF2283"/>
</dbReference>
<accession>A0A0F8XIZ8</accession>
<protein>
    <recommendedName>
        <fullName evidence="2">DUF2283 domain-containing protein</fullName>
    </recommendedName>
</protein>
<evidence type="ECO:0000313" key="1">
    <source>
        <dbReference type="EMBL" id="KKK61060.1"/>
    </source>
</evidence>
<name>A0A0F8XIZ8_9ZZZZ</name>
<reference evidence="1" key="1">
    <citation type="journal article" date="2015" name="Nature">
        <title>Complex archaea that bridge the gap between prokaryotes and eukaryotes.</title>
        <authorList>
            <person name="Spang A."/>
            <person name="Saw J.H."/>
            <person name="Jorgensen S.L."/>
            <person name="Zaremba-Niedzwiedzka K."/>
            <person name="Martijn J."/>
            <person name="Lind A.E."/>
            <person name="van Eijk R."/>
            <person name="Schleper C."/>
            <person name="Guy L."/>
            <person name="Ettema T.J."/>
        </authorList>
    </citation>
    <scope>NUCLEOTIDE SEQUENCE</scope>
</reference>
<proteinExistence type="predicted"/>
<gene>
    <name evidence="1" type="ORF">LCGC14_3018130</name>
</gene>
<dbReference type="EMBL" id="LAZR01062661">
    <property type="protein sequence ID" value="KKK61060.1"/>
    <property type="molecule type" value="Genomic_DNA"/>
</dbReference>
<organism evidence="1">
    <name type="scientific">marine sediment metagenome</name>
    <dbReference type="NCBI Taxonomy" id="412755"/>
    <lineage>
        <taxon>unclassified sequences</taxon>
        <taxon>metagenomes</taxon>
        <taxon>ecological metagenomes</taxon>
    </lineage>
</organism>
<dbReference type="Pfam" id="PF10049">
    <property type="entry name" value="DUF2283"/>
    <property type="match status" value="1"/>
</dbReference>
<evidence type="ECO:0008006" key="2">
    <source>
        <dbReference type="Google" id="ProtNLM"/>
    </source>
</evidence>
<comment type="caution">
    <text evidence="1">The sequence shown here is derived from an EMBL/GenBank/DDBJ whole genome shotgun (WGS) entry which is preliminary data.</text>
</comment>
<sequence length="60" mass="6486">MKVEYDKGAKAIYVELMGIPDGGVDRTEELVPDTVMIDRTSSGEVCGIEILGVDSIEVLE</sequence>
<dbReference type="AlphaFoldDB" id="A0A0F8XIZ8"/>